<dbReference type="Pfam" id="PF04185">
    <property type="entry name" value="Phosphoesterase"/>
    <property type="match status" value="1"/>
</dbReference>
<keyword evidence="4" id="KW-1185">Reference proteome</keyword>
<sequence length="88" mass="9500">MQQPSLPNYVFIGPNLCNDTHECPVATGDDWPSRQVPAILASPAFTMQNSLLVITWGEGEGANNCVSTIFAGPAARWGYHSAPSIVRR</sequence>
<dbReference type="InterPro" id="IPR017850">
    <property type="entry name" value="Alkaline_phosphatase_core_sf"/>
</dbReference>
<dbReference type="KEGG" id="aaq:AOC05_03285"/>
<reference evidence="4" key="1">
    <citation type="submission" date="2015-09" db="EMBL/GenBank/DDBJ databases">
        <title>Complete genome of Arthrobacter alpinus strain R3.8.</title>
        <authorList>
            <person name="See-Too W.S."/>
            <person name="Chan K.G."/>
        </authorList>
    </citation>
    <scope>NUCLEOTIDE SEQUENCE [LARGE SCALE GENOMIC DNA]</scope>
    <source>
        <strain evidence="4">R3.8</strain>
    </source>
</reference>
<dbReference type="InterPro" id="IPR007312">
    <property type="entry name" value="Phosphoesterase"/>
</dbReference>
<accession>A0A0M4QEC5</accession>
<evidence type="ECO:0000256" key="2">
    <source>
        <dbReference type="ARBA" id="ARBA00023026"/>
    </source>
</evidence>
<keyword evidence="2" id="KW-0843">Virulence</keyword>
<protein>
    <submittedName>
        <fullName evidence="3">Uncharacterized protein</fullName>
    </submittedName>
</protein>
<dbReference type="PATRIC" id="fig|656366.3.peg.722"/>
<dbReference type="EMBL" id="CP012677">
    <property type="protein sequence ID" value="ALE91592.1"/>
    <property type="molecule type" value="Genomic_DNA"/>
</dbReference>
<gene>
    <name evidence="3" type="ORF">AOC05_03285</name>
</gene>
<evidence type="ECO:0000256" key="1">
    <source>
        <dbReference type="ARBA" id="ARBA00022801"/>
    </source>
</evidence>
<dbReference type="GO" id="GO:0016788">
    <property type="term" value="F:hydrolase activity, acting on ester bonds"/>
    <property type="evidence" value="ECO:0007669"/>
    <property type="project" value="InterPro"/>
</dbReference>
<organism evidence="3 4">
    <name type="scientific">Arthrobacter alpinus</name>
    <dbReference type="NCBI Taxonomy" id="656366"/>
    <lineage>
        <taxon>Bacteria</taxon>
        <taxon>Bacillati</taxon>
        <taxon>Actinomycetota</taxon>
        <taxon>Actinomycetes</taxon>
        <taxon>Micrococcales</taxon>
        <taxon>Micrococcaceae</taxon>
        <taxon>Arthrobacter</taxon>
    </lineage>
</organism>
<proteinExistence type="predicted"/>
<evidence type="ECO:0000313" key="4">
    <source>
        <dbReference type="Proteomes" id="UP000062833"/>
    </source>
</evidence>
<dbReference type="Proteomes" id="UP000062833">
    <property type="component" value="Chromosome"/>
</dbReference>
<name>A0A0M4QEC5_9MICC</name>
<keyword evidence="1" id="KW-0378">Hydrolase</keyword>
<dbReference type="AlphaFoldDB" id="A0A0M4QEC5"/>
<evidence type="ECO:0000313" key="3">
    <source>
        <dbReference type="EMBL" id="ALE91592.1"/>
    </source>
</evidence>
<dbReference type="Gene3D" id="3.40.720.10">
    <property type="entry name" value="Alkaline Phosphatase, subunit A"/>
    <property type="match status" value="1"/>
</dbReference>